<feature type="transmembrane region" description="Helical" evidence="1">
    <location>
        <begin position="120"/>
        <end position="139"/>
    </location>
</feature>
<evidence type="ECO:0000313" key="4">
    <source>
        <dbReference type="Proteomes" id="UP000065734"/>
    </source>
</evidence>
<evidence type="ECO:0000313" key="2">
    <source>
        <dbReference type="EMBL" id="BAR99455.1"/>
    </source>
</evidence>
<keyword evidence="1" id="KW-1133">Transmembrane helix</keyword>
<feature type="transmembrane region" description="Helical" evidence="1">
    <location>
        <begin position="209"/>
        <end position="231"/>
    </location>
</feature>
<dbReference type="AlphaFoldDB" id="A0A0H5BBA7"/>
<feature type="transmembrane region" description="Helical" evidence="1">
    <location>
        <begin position="237"/>
        <end position="256"/>
    </location>
</feature>
<dbReference type="KEGG" id="bvr:BVIR_2825"/>
<name>A0A0H5BBA7_BLAVI</name>
<keyword evidence="1" id="KW-0472">Membrane</keyword>
<feature type="transmembrane region" description="Helical" evidence="1">
    <location>
        <begin position="178"/>
        <end position="197"/>
    </location>
</feature>
<dbReference type="EMBL" id="LN907867">
    <property type="protein sequence ID" value="CUU43252.1"/>
    <property type="molecule type" value="Genomic_DNA"/>
</dbReference>
<dbReference type="Proteomes" id="UP000065734">
    <property type="component" value="Chromosome I"/>
</dbReference>
<dbReference type="EMBL" id="AP014854">
    <property type="protein sequence ID" value="BAR99455.1"/>
    <property type="molecule type" value="Genomic_DNA"/>
</dbReference>
<feature type="transmembrane region" description="Helical" evidence="1">
    <location>
        <begin position="93"/>
        <end position="114"/>
    </location>
</feature>
<reference evidence="2" key="1">
    <citation type="journal article" date="2015" name="Genome Announc.">
        <title>Complete Genome Sequence of the Bacteriochlorophyll b-Producing Photosynthetic Bacterium Blastochloris viridis.</title>
        <authorList>
            <person name="Tsukatani Y."/>
            <person name="Hirose Y."/>
            <person name="Harada J."/>
            <person name="Misawa N."/>
            <person name="Mori K."/>
            <person name="Inoue K."/>
            <person name="Tamiaki H."/>
        </authorList>
    </citation>
    <scope>NUCLEOTIDE SEQUENCE [LARGE SCALE GENOMIC DNA]</scope>
    <source>
        <strain evidence="2">DSM 133</strain>
    </source>
</reference>
<reference evidence="3" key="2">
    <citation type="submission" date="2015-11" db="EMBL/GenBank/DDBJ databases">
        <authorList>
            <person name="Zhang Y."/>
            <person name="Guo Z."/>
        </authorList>
    </citation>
    <scope>NUCLEOTIDE SEQUENCE</scope>
    <source>
        <strain evidence="3">1</strain>
    </source>
</reference>
<organism evidence="3 4">
    <name type="scientific">Blastochloris viridis</name>
    <name type="common">Rhodopseudomonas viridis</name>
    <dbReference type="NCBI Taxonomy" id="1079"/>
    <lineage>
        <taxon>Bacteria</taxon>
        <taxon>Pseudomonadati</taxon>
        <taxon>Pseudomonadota</taxon>
        <taxon>Alphaproteobacteria</taxon>
        <taxon>Hyphomicrobiales</taxon>
        <taxon>Blastochloridaceae</taxon>
        <taxon>Blastochloris</taxon>
    </lineage>
</organism>
<feature type="transmembrane region" description="Helical" evidence="1">
    <location>
        <begin position="31"/>
        <end position="53"/>
    </location>
</feature>
<proteinExistence type="predicted"/>
<feature type="transmembrane region" description="Helical" evidence="1">
    <location>
        <begin position="6"/>
        <end position="24"/>
    </location>
</feature>
<gene>
    <name evidence="2" type="ORF">BV133_1862</name>
    <name evidence="3" type="ORF">BVIRIDIS_22690</name>
</gene>
<keyword evidence="4" id="KW-1185">Reference proteome</keyword>
<protein>
    <submittedName>
        <fullName evidence="3">Uncharacterized protein</fullName>
    </submittedName>
</protein>
<accession>A0A0H5BBA7</accession>
<reference evidence="4" key="3">
    <citation type="journal article" date="2016" name="Genome Announc.">
        <title>Revised genome sequence of the purple photosynthetic bacterium Blastochloris viridis.</title>
        <authorList>
            <person name="Liu L.N."/>
            <person name="Faulkner M."/>
            <person name="Liu X."/>
            <person name="Huang F."/>
            <person name="Darby A.C."/>
            <person name="Hall N."/>
        </authorList>
    </citation>
    <scope>NUCLEOTIDE SEQUENCE [LARGE SCALE GENOMIC DNA]</scope>
    <source>
        <strain evidence="4">ATCC 19567 / DSM 133 / F</strain>
    </source>
</reference>
<keyword evidence="1" id="KW-0812">Transmembrane</keyword>
<sequence>MAFDPFWFPLAVKMAATAAVVVAASRLAERAGPLIGGMIATLPISAGPAYIFLALGHDDAFLKGSAVASVATNDATALLVLTYAALAPRAPLAVALGAAFVVWFAGAWLVTVWHPSFAEAVALSCVVLPLAALAARPLAKAVALPPAVARWWDVPFRAGLCGVLVATVVTLSARLGPALSGIAAVFPIVLSSLILILHPRIGGNAASAVMANCLVGIIGFGLAMAAVHLAAVPLGGAVAVFLLFAVSAAWNAALTLHSVARSRTVKSPPPPP</sequence>
<evidence type="ECO:0000256" key="1">
    <source>
        <dbReference type="SAM" id="Phobius"/>
    </source>
</evidence>
<dbReference type="STRING" id="1079.BVIR_2825"/>
<evidence type="ECO:0000313" key="3">
    <source>
        <dbReference type="EMBL" id="CUU43252.1"/>
    </source>
</evidence>